<comment type="subunit">
    <text evidence="4">Part of the 50S ribosomal subunit.</text>
</comment>
<dbReference type="NCBIfam" id="NF006343">
    <property type="entry name" value="PRK08570.1"/>
    <property type="match status" value="1"/>
</dbReference>
<reference evidence="7 8" key="1">
    <citation type="submission" date="2014-03" db="EMBL/GenBank/DDBJ databases">
        <title>Draft genome sequence of the novel thermoacidophilic archaea Acidianus copahuensis ALE1 strain, isolated from Copahue volcanic area in Neuquen Argentina.</title>
        <authorList>
            <person name="Urbieta M.S."/>
            <person name="Rascovan N."/>
            <person name="Castro C."/>
            <person name="Revale S."/>
            <person name="Giaveno M.A."/>
            <person name="Vazquez M.P."/>
            <person name="Donati E.R."/>
        </authorList>
    </citation>
    <scope>NUCLEOTIDE SEQUENCE [LARGE SCALE GENOMIC DNA]</scope>
    <source>
        <strain evidence="7 8">ALE1</strain>
    </source>
</reference>
<feature type="compositionally biased region" description="Basic and acidic residues" evidence="5">
    <location>
        <begin position="72"/>
        <end position="82"/>
    </location>
</feature>
<protein>
    <recommendedName>
        <fullName evidence="4">Large ribosomal subunit protein eL19</fullName>
    </recommendedName>
</protein>
<proteinExistence type="inferred from homology"/>
<dbReference type="InterPro" id="IPR035970">
    <property type="entry name" value="60S_ribosomal_eL19_sf"/>
</dbReference>
<dbReference type="Proteomes" id="UP000024332">
    <property type="component" value="Unassembled WGS sequence"/>
</dbReference>
<dbReference type="AlphaFoldDB" id="A0A031LN43"/>
<feature type="region of interest" description="Disordered" evidence="5">
    <location>
        <begin position="59"/>
        <end position="92"/>
    </location>
</feature>
<evidence type="ECO:0000313" key="7">
    <source>
        <dbReference type="EMBL" id="EZQ03845.1"/>
    </source>
</evidence>
<dbReference type="STRING" id="1160895.CM19_08995"/>
<feature type="compositionally biased region" description="Basic residues" evidence="5">
    <location>
        <begin position="59"/>
        <end position="71"/>
    </location>
</feature>
<evidence type="ECO:0000256" key="2">
    <source>
        <dbReference type="ARBA" id="ARBA00022980"/>
    </source>
</evidence>
<name>A0A031LN43_9CREN</name>
<sequence length="150" mass="17526">MADLKLQRRLAAKIGKVGENNVKIPQEHLDEVSEALTRSDVRKLIREGKLIIEHGHRVSRGRFKERSKKMKLKSERKGEGSRNGKKSARQGNHLWVNKIRKIRRYLKWLRDNNVIDSHTYRQMYKKSKGGAYNNLNEVRAQLIQMGKIKG</sequence>
<keyword evidence="4" id="KW-0694">RNA-binding</keyword>
<comment type="caution">
    <text evidence="7">The sequence shown here is derived from an EMBL/GenBank/DDBJ whole genome shotgun (WGS) entry which is preliminary data.</text>
</comment>
<dbReference type="GO" id="GO:0070180">
    <property type="term" value="F:large ribosomal subunit rRNA binding"/>
    <property type="evidence" value="ECO:0007669"/>
    <property type="project" value="UniProtKB-UniRule"/>
</dbReference>
<gene>
    <name evidence="4 7" type="primary">rpl19e</name>
    <name evidence="7" type="ORF">CM19_08995</name>
</gene>
<feature type="domain" description="Large ribosomal subunit protein eL19" evidence="6">
    <location>
        <begin position="3"/>
        <end position="146"/>
    </location>
</feature>
<keyword evidence="8" id="KW-1185">Reference proteome</keyword>
<evidence type="ECO:0000256" key="5">
    <source>
        <dbReference type="SAM" id="MobiDB-lite"/>
    </source>
</evidence>
<keyword evidence="3 4" id="KW-0687">Ribonucleoprotein</keyword>
<dbReference type="InterPro" id="IPR057259">
    <property type="entry name" value="Ribosomal_L19e"/>
</dbReference>
<dbReference type="PANTHER" id="PTHR10722">
    <property type="entry name" value="60S RIBOSOMAL PROTEIN L19"/>
    <property type="match status" value="1"/>
</dbReference>
<dbReference type="GO" id="GO:0003735">
    <property type="term" value="F:structural constituent of ribosome"/>
    <property type="evidence" value="ECO:0007669"/>
    <property type="project" value="InterPro"/>
</dbReference>
<dbReference type="InterPro" id="IPR057260">
    <property type="entry name" value="Ribosomal_L19e_C"/>
</dbReference>
<dbReference type="GO" id="GO:0022625">
    <property type="term" value="C:cytosolic large ribosomal subunit"/>
    <property type="evidence" value="ECO:0007669"/>
    <property type="project" value="InterPro"/>
</dbReference>
<dbReference type="Gene3D" id="1.10.1650.10">
    <property type="match status" value="1"/>
</dbReference>
<evidence type="ECO:0000256" key="4">
    <source>
        <dbReference type="HAMAP-Rule" id="MF_01475"/>
    </source>
</evidence>
<dbReference type="EMBL" id="JFZT01000047">
    <property type="protein sequence ID" value="EZQ03845.1"/>
    <property type="molecule type" value="Genomic_DNA"/>
</dbReference>
<dbReference type="Pfam" id="PF01280">
    <property type="entry name" value="Ribosomal_L19e"/>
    <property type="match status" value="1"/>
</dbReference>
<keyword evidence="4" id="KW-0699">rRNA-binding</keyword>
<dbReference type="InterPro" id="IPR000196">
    <property type="entry name" value="Ribosomal_eL19_dom"/>
</dbReference>
<evidence type="ECO:0000313" key="8">
    <source>
        <dbReference type="Proteomes" id="UP000024332"/>
    </source>
</evidence>
<dbReference type="HAMAP" id="MF_01475">
    <property type="entry name" value="Ribosomal_eL19"/>
    <property type="match status" value="1"/>
</dbReference>
<dbReference type="GO" id="GO:0006412">
    <property type="term" value="P:translation"/>
    <property type="evidence" value="ECO:0007669"/>
    <property type="project" value="UniProtKB-UniRule"/>
</dbReference>
<dbReference type="SMART" id="SM01416">
    <property type="entry name" value="Ribosomal_L19e"/>
    <property type="match status" value="1"/>
</dbReference>
<dbReference type="InterPro" id="IPR015972">
    <property type="entry name" value="Ribosomal_eL19_dom1"/>
</dbReference>
<dbReference type="OrthoDB" id="11624at2157"/>
<evidence type="ECO:0000259" key="6">
    <source>
        <dbReference type="SMART" id="SM01416"/>
    </source>
</evidence>
<keyword evidence="2 4" id="KW-0689">Ribosomal protein</keyword>
<organism evidence="7 8">
    <name type="scientific">Candidatus Acidianus copahuensis</name>
    <dbReference type="NCBI Taxonomy" id="1160895"/>
    <lineage>
        <taxon>Archaea</taxon>
        <taxon>Thermoproteota</taxon>
        <taxon>Thermoprotei</taxon>
        <taxon>Sulfolobales</taxon>
        <taxon>Sulfolobaceae</taxon>
        <taxon>Acidianus</taxon>
    </lineage>
</organism>
<dbReference type="Pfam" id="PF25476">
    <property type="entry name" value="Ribosomal_L19e_C"/>
    <property type="match status" value="1"/>
</dbReference>
<accession>A0A031LN43</accession>
<dbReference type="SUPFAM" id="SSF48140">
    <property type="entry name" value="Ribosomal protein L19 (L19e)"/>
    <property type="match status" value="1"/>
</dbReference>
<dbReference type="InterPro" id="IPR039547">
    <property type="entry name" value="Ribosomal_eL19"/>
</dbReference>
<dbReference type="RefSeq" id="WP_048100021.1">
    <property type="nucleotide sequence ID" value="NZ_JFZT01000047.1"/>
</dbReference>
<evidence type="ECO:0000256" key="1">
    <source>
        <dbReference type="ARBA" id="ARBA00011082"/>
    </source>
</evidence>
<comment type="similarity">
    <text evidence="1 4">Belongs to the eukaryotic ribosomal protein eL19 family.</text>
</comment>
<dbReference type="Gene3D" id="1.10.1200.240">
    <property type="match status" value="1"/>
</dbReference>
<comment type="function">
    <text evidence="4">Binds to the 23S rRNA.</text>
</comment>
<evidence type="ECO:0000256" key="3">
    <source>
        <dbReference type="ARBA" id="ARBA00023274"/>
    </source>
</evidence>